<feature type="DNA-binding region" description="Homeobox" evidence="7">
    <location>
        <begin position="152"/>
        <end position="211"/>
    </location>
</feature>
<dbReference type="EMBL" id="JYDO01000006">
    <property type="protein sequence ID" value="KRZ79618.1"/>
    <property type="molecule type" value="Genomic_DNA"/>
</dbReference>
<dbReference type="GO" id="GO:0000978">
    <property type="term" value="F:RNA polymerase II cis-regulatory region sequence-specific DNA binding"/>
    <property type="evidence" value="ECO:0007669"/>
    <property type="project" value="TreeGrafter"/>
</dbReference>
<dbReference type="GO" id="GO:0000981">
    <property type="term" value="F:DNA-binding transcription factor activity, RNA polymerase II-specific"/>
    <property type="evidence" value="ECO:0007669"/>
    <property type="project" value="InterPro"/>
</dbReference>
<proteinExistence type="inferred from homology"/>
<dbReference type="GO" id="GO:0030182">
    <property type="term" value="P:neuron differentiation"/>
    <property type="evidence" value="ECO:0007669"/>
    <property type="project" value="UniProtKB-ARBA"/>
</dbReference>
<dbReference type="CDD" id="cd00086">
    <property type="entry name" value="homeodomain"/>
    <property type="match status" value="1"/>
</dbReference>
<protein>
    <submittedName>
        <fullName evidence="11">Pituitary homeobox 3</fullName>
    </submittedName>
</protein>
<dbReference type="SUPFAM" id="SSF46689">
    <property type="entry name" value="Homeodomain-like"/>
    <property type="match status" value="1"/>
</dbReference>
<sequence length="394" mass="42700">LLAMDQAGVTSNYERHIRPIATKPSSQSTLTVNNGSPTDKAVSQHRARITSSSHSTTPSAPLCRFGRAPIGVESDPQITFLNSTTDFVNANVNAFNGFNAVCGQTTFTRTKPKKNDRPSTSRQHINVASDETKRCRGSLTNNKDDKETASKQRRQRTHFTSQQLQELESVFARNRYPDMAAREEIALWTSLTEPRVRVWFKNRRAKWRKRERHLAADGRSNSSTAINFPSPVGVVQAPATHVDTNDPSLCACTGSAYGRWPCSVNPVCQGRPMEQPPPSRNISWAWSPKPAPPGPVTPMMGSVGGAGRLSEPGTSGSLAFLPTSTGACPYAVSAAPYPHMMLTNSGRDQSALQLPKVKPYGQGYVTAAGMLAGAGPNSYPQPCQYANTSNTLLL</sequence>
<comment type="similarity">
    <text evidence="2">Belongs to the paired homeobox family. Bicoid subfamily.</text>
</comment>
<evidence type="ECO:0000256" key="8">
    <source>
        <dbReference type="RuleBase" id="RU000682"/>
    </source>
</evidence>
<feature type="region of interest" description="Disordered" evidence="9">
    <location>
        <begin position="108"/>
        <end position="161"/>
    </location>
</feature>
<dbReference type="GO" id="GO:0009653">
    <property type="term" value="P:anatomical structure morphogenesis"/>
    <property type="evidence" value="ECO:0007669"/>
    <property type="project" value="TreeGrafter"/>
</dbReference>
<keyword evidence="12" id="KW-1185">Reference proteome</keyword>
<keyword evidence="3" id="KW-0217">Developmental protein</keyword>
<keyword evidence="4 7" id="KW-0238">DNA-binding</keyword>
<dbReference type="PROSITE" id="PS50071">
    <property type="entry name" value="HOMEOBOX_2"/>
    <property type="match status" value="1"/>
</dbReference>
<dbReference type="Gene3D" id="1.10.10.60">
    <property type="entry name" value="Homeodomain-like"/>
    <property type="match status" value="1"/>
</dbReference>
<feature type="non-terminal residue" evidence="11">
    <location>
        <position position="1"/>
    </location>
</feature>
<feature type="compositionally biased region" description="Polar residues" evidence="9">
    <location>
        <begin position="23"/>
        <end position="37"/>
    </location>
</feature>
<reference evidence="11 12" key="1">
    <citation type="submission" date="2015-01" db="EMBL/GenBank/DDBJ databases">
        <title>Evolution of Trichinella species and genotypes.</title>
        <authorList>
            <person name="Korhonen P.K."/>
            <person name="Edoardo P."/>
            <person name="Giuseppe L.R."/>
            <person name="Gasser R.B."/>
        </authorList>
    </citation>
    <scope>NUCLEOTIDE SEQUENCE [LARGE SCALE GENOMIC DNA]</scope>
    <source>
        <strain evidence="11">ISS1980</strain>
    </source>
</reference>
<keyword evidence="6 7" id="KW-0539">Nucleus</keyword>
<evidence type="ECO:0000256" key="3">
    <source>
        <dbReference type="ARBA" id="ARBA00022473"/>
    </source>
</evidence>
<dbReference type="PANTHER" id="PTHR45882:SF3">
    <property type="entry name" value="PITUITARY HOMEOBOX HOMOLOG PTX1"/>
    <property type="match status" value="1"/>
</dbReference>
<feature type="domain" description="Homeobox" evidence="10">
    <location>
        <begin position="150"/>
        <end position="210"/>
    </location>
</feature>
<feature type="compositionally biased region" description="Low complexity" evidence="9">
    <location>
        <begin position="50"/>
        <end position="59"/>
    </location>
</feature>
<comment type="caution">
    <text evidence="11">The sequence shown here is derived from an EMBL/GenBank/DDBJ whole genome shotgun (WGS) entry which is preliminary data.</text>
</comment>
<dbReference type="FunFam" id="1.10.10.60:FF:000679">
    <property type="entry name" value="Homeobox protein aristaless"/>
    <property type="match status" value="1"/>
</dbReference>
<evidence type="ECO:0000256" key="2">
    <source>
        <dbReference type="ARBA" id="ARBA00006503"/>
    </source>
</evidence>
<evidence type="ECO:0000256" key="5">
    <source>
        <dbReference type="ARBA" id="ARBA00023155"/>
    </source>
</evidence>
<feature type="region of interest" description="Disordered" evidence="9">
    <location>
        <begin position="23"/>
        <end position="62"/>
    </location>
</feature>
<dbReference type="InterPro" id="IPR009057">
    <property type="entry name" value="Homeodomain-like_sf"/>
</dbReference>
<name>A0A0V1N6I3_9BILA</name>
<organism evidence="11 12">
    <name type="scientific">Trichinella papuae</name>
    <dbReference type="NCBI Taxonomy" id="268474"/>
    <lineage>
        <taxon>Eukaryota</taxon>
        <taxon>Metazoa</taxon>
        <taxon>Ecdysozoa</taxon>
        <taxon>Nematoda</taxon>
        <taxon>Enoplea</taxon>
        <taxon>Dorylaimia</taxon>
        <taxon>Trichinellida</taxon>
        <taxon>Trichinellidae</taxon>
        <taxon>Trichinella</taxon>
    </lineage>
</organism>
<comment type="subcellular location">
    <subcellularLocation>
        <location evidence="1 7 8">Nucleus</location>
    </subcellularLocation>
</comment>
<dbReference type="AlphaFoldDB" id="A0A0V1N6I3"/>
<dbReference type="PANTHER" id="PTHR45882">
    <property type="entry name" value="PITUITARY HOMEOBOX HOMOLOG PTX1"/>
    <property type="match status" value="1"/>
</dbReference>
<evidence type="ECO:0000313" key="12">
    <source>
        <dbReference type="Proteomes" id="UP000054843"/>
    </source>
</evidence>
<evidence type="ECO:0000259" key="10">
    <source>
        <dbReference type="PROSITE" id="PS50071"/>
    </source>
</evidence>
<evidence type="ECO:0000256" key="6">
    <source>
        <dbReference type="ARBA" id="ARBA00023242"/>
    </source>
</evidence>
<evidence type="ECO:0000256" key="4">
    <source>
        <dbReference type="ARBA" id="ARBA00023125"/>
    </source>
</evidence>
<dbReference type="PROSITE" id="PS00027">
    <property type="entry name" value="HOMEOBOX_1"/>
    <property type="match status" value="1"/>
</dbReference>
<dbReference type="InterPro" id="IPR017970">
    <property type="entry name" value="Homeobox_CS"/>
</dbReference>
<evidence type="ECO:0000256" key="9">
    <source>
        <dbReference type="SAM" id="MobiDB-lite"/>
    </source>
</evidence>
<dbReference type="Proteomes" id="UP000054843">
    <property type="component" value="Unassembled WGS sequence"/>
</dbReference>
<evidence type="ECO:0000256" key="7">
    <source>
        <dbReference type="PROSITE-ProRule" id="PRU00108"/>
    </source>
</evidence>
<evidence type="ECO:0000256" key="1">
    <source>
        <dbReference type="ARBA" id="ARBA00004123"/>
    </source>
</evidence>
<dbReference type="InterPro" id="IPR001356">
    <property type="entry name" value="HD"/>
</dbReference>
<dbReference type="GO" id="GO:0005634">
    <property type="term" value="C:nucleus"/>
    <property type="evidence" value="ECO:0007669"/>
    <property type="project" value="UniProtKB-SubCell"/>
</dbReference>
<dbReference type="SMART" id="SM00389">
    <property type="entry name" value="HOX"/>
    <property type="match status" value="1"/>
</dbReference>
<keyword evidence="5 7" id="KW-0371">Homeobox</keyword>
<dbReference type="Pfam" id="PF00046">
    <property type="entry name" value="Homeodomain"/>
    <property type="match status" value="1"/>
</dbReference>
<gene>
    <name evidence="11" type="primary">pitx3</name>
    <name evidence="11" type="ORF">T10_12615</name>
</gene>
<accession>A0A0V1N6I3</accession>
<evidence type="ECO:0000313" key="11">
    <source>
        <dbReference type="EMBL" id="KRZ79618.1"/>
    </source>
</evidence>